<dbReference type="Pfam" id="PF01261">
    <property type="entry name" value="AP_endonuc_2"/>
    <property type="match status" value="1"/>
</dbReference>
<keyword evidence="1" id="KW-0732">Signal</keyword>
<accession>A0A2T2YBA1</accession>
<protein>
    <submittedName>
        <fullName evidence="3">Xylose isomerase</fullName>
    </submittedName>
</protein>
<evidence type="ECO:0000313" key="3">
    <source>
        <dbReference type="EMBL" id="PSR52784.1"/>
    </source>
</evidence>
<feature type="domain" description="Xylose isomerase-like TIM barrel" evidence="2">
    <location>
        <begin position="55"/>
        <end position="300"/>
    </location>
</feature>
<evidence type="ECO:0000256" key="1">
    <source>
        <dbReference type="SAM" id="SignalP"/>
    </source>
</evidence>
<dbReference type="Proteomes" id="UP000240357">
    <property type="component" value="Unassembled WGS sequence"/>
</dbReference>
<reference evidence="3 4" key="1">
    <citation type="submission" date="2018-03" db="EMBL/GenBank/DDBJ databases">
        <title>Adhaeribacter sp. HMF7605 Genome sequencing and assembly.</title>
        <authorList>
            <person name="Kang H."/>
            <person name="Kang J."/>
            <person name="Cha I."/>
            <person name="Kim H."/>
            <person name="Joh K."/>
        </authorList>
    </citation>
    <scope>NUCLEOTIDE SEQUENCE [LARGE SCALE GENOMIC DNA]</scope>
    <source>
        <strain evidence="3 4">HMF7605</strain>
    </source>
</reference>
<evidence type="ECO:0000259" key="2">
    <source>
        <dbReference type="Pfam" id="PF01261"/>
    </source>
</evidence>
<dbReference type="PROSITE" id="PS51318">
    <property type="entry name" value="TAT"/>
    <property type="match status" value="1"/>
</dbReference>
<gene>
    <name evidence="3" type="ORF">AHMF7605_04220</name>
</gene>
<dbReference type="RefSeq" id="WP_106926753.1">
    <property type="nucleotide sequence ID" value="NZ_PYFT01000001.1"/>
</dbReference>
<dbReference type="Gene3D" id="3.20.20.150">
    <property type="entry name" value="Divalent-metal-dependent TIM barrel enzymes"/>
    <property type="match status" value="1"/>
</dbReference>
<dbReference type="SUPFAM" id="SSF51658">
    <property type="entry name" value="Xylose isomerase-like"/>
    <property type="match status" value="1"/>
</dbReference>
<comment type="caution">
    <text evidence="3">The sequence shown here is derived from an EMBL/GenBank/DDBJ whole genome shotgun (WGS) entry which is preliminary data.</text>
</comment>
<organism evidence="3 4">
    <name type="scientific">Adhaeribacter arboris</name>
    <dbReference type="NCBI Taxonomy" id="2072846"/>
    <lineage>
        <taxon>Bacteria</taxon>
        <taxon>Pseudomonadati</taxon>
        <taxon>Bacteroidota</taxon>
        <taxon>Cytophagia</taxon>
        <taxon>Cytophagales</taxon>
        <taxon>Hymenobacteraceae</taxon>
        <taxon>Adhaeribacter</taxon>
    </lineage>
</organism>
<dbReference type="PANTHER" id="PTHR12110">
    <property type="entry name" value="HYDROXYPYRUVATE ISOMERASE"/>
    <property type="match status" value="1"/>
</dbReference>
<proteinExistence type="predicted"/>
<dbReference type="OrthoDB" id="9798407at2"/>
<dbReference type="PANTHER" id="PTHR12110:SF41">
    <property type="entry name" value="INOSOSE DEHYDRATASE"/>
    <property type="match status" value="1"/>
</dbReference>
<feature type="chain" id="PRO_5015660054" evidence="1">
    <location>
        <begin position="29"/>
        <end position="304"/>
    </location>
</feature>
<dbReference type="InterPro" id="IPR013022">
    <property type="entry name" value="Xyl_isomerase-like_TIM-brl"/>
</dbReference>
<sequence length="304" mass="34206">MKTSRRTFIKTSAVALAGSALWSKQLFAAKNPKEIVGIQLYSVRDQMKANPLETLQQIAKIGYKNVEHAGYTNGKFYGYAPDEFKKILNDLGMKMPSGHSVLGKQHYDAATKEFTDEWKKTVDDAATVGQQYVISPWMDESLRQDADGLMRFLDGFNKCGELCKKAGVKFGYHNHDFEFSSKLNNKTLFDIILQNTDSKLVAQQLDIGNMYGAGGRALDIMKRYPGRFESMHVKDEIKSEKGEMGGYESTILTMGVIPVEEIMKLGRKMGGTTQFIIEQESYQGKDPLVCVKEDLAMVKKWGFQ</sequence>
<dbReference type="AlphaFoldDB" id="A0A2T2YBA1"/>
<dbReference type="InterPro" id="IPR050312">
    <property type="entry name" value="IolE/XylAMocC-like"/>
</dbReference>
<keyword evidence="3" id="KW-0413">Isomerase</keyword>
<evidence type="ECO:0000313" key="4">
    <source>
        <dbReference type="Proteomes" id="UP000240357"/>
    </source>
</evidence>
<dbReference type="GO" id="GO:0016853">
    <property type="term" value="F:isomerase activity"/>
    <property type="evidence" value="ECO:0007669"/>
    <property type="project" value="UniProtKB-KW"/>
</dbReference>
<keyword evidence="4" id="KW-1185">Reference proteome</keyword>
<name>A0A2T2YBA1_9BACT</name>
<feature type="signal peptide" evidence="1">
    <location>
        <begin position="1"/>
        <end position="28"/>
    </location>
</feature>
<dbReference type="InterPro" id="IPR036237">
    <property type="entry name" value="Xyl_isomerase-like_sf"/>
</dbReference>
<dbReference type="EMBL" id="PYFT01000001">
    <property type="protein sequence ID" value="PSR52784.1"/>
    <property type="molecule type" value="Genomic_DNA"/>
</dbReference>
<dbReference type="InterPro" id="IPR006311">
    <property type="entry name" value="TAT_signal"/>
</dbReference>